<name>A0A543EXI1_9NOCA</name>
<comment type="caution">
    <text evidence="8">The sequence shown here is derived from an EMBL/GenBank/DDBJ whole genome shotgun (WGS) entry which is preliminary data.</text>
</comment>
<keyword evidence="2" id="KW-1003">Cell membrane</keyword>
<evidence type="ECO:0000313" key="8">
    <source>
        <dbReference type="EMBL" id="TQM26313.1"/>
    </source>
</evidence>
<evidence type="ECO:0000256" key="5">
    <source>
        <dbReference type="ARBA" id="ARBA00023136"/>
    </source>
</evidence>
<keyword evidence="3 7" id="KW-0812">Transmembrane</keyword>
<dbReference type="Proteomes" id="UP000316331">
    <property type="component" value="Unassembled WGS sequence"/>
</dbReference>
<proteinExistence type="predicted"/>
<gene>
    <name evidence="8" type="ORF">FB390_6500</name>
</gene>
<keyword evidence="5 7" id="KW-0472">Membrane</keyword>
<dbReference type="NCBIfam" id="TIGR00765">
    <property type="entry name" value="yihY_not_rbn"/>
    <property type="match status" value="1"/>
</dbReference>
<feature type="transmembrane region" description="Helical" evidence="7">
    <location>
        <begin position="230"/>
        <end position="253"/>
    </location>
</feature>
<feature type="transmembrane region" description="Helical" evidence="7">
    <location>
        <begin position="156"/>
        <end position="179"/>
    </location>
</feature>
<feature type="transmembrane region" description="Helical" evidence="7">
    <location>
        <begin position="199"/>
        <end position="218"/>
    </location>
</feature>
<dbReference type="PANTHER" id="PTHR30213:SF0">
    <property type="entry name" value="UPF0761 MEMBRANE PROTEIN YIHY"/>
    <property type="match status" value="1"/>
</dbReference>
<dbReference type="EMBL" id="VFPG01000002">
    <property type="protein sequence ID" value="TQM26313.1"/>
    <property type="molecule type" value="Genomic_DNA"/>
</dbReference>
<evidence type="ECO:0000256" key="2">
    <source>
        <dbReference type="ARBA" id="ARBA00022475"/>
    </source>
</evidence>
<evidence type="ECO:0000256" key="1">
    <source>
        <dbReference type="ARBA" id="ARBA00004651"/>
    </source>
</evidence>
<dbReference type="AlphaFoldDB" id="A0A543EXI1"/>
<dbReference type="PANTHER" id="PTHR30213">
    <property type="entry name" value="INNER MEMBRANE PROTEIN YHJD"/>
    <property type="match status" value="1"/>
</dbReference>
<dbReference type="OrthoDB" id="9781030at2"/>
<dbReference type="GO" id="GO:0005886">
    <property type="term" value="C:plasma membrane"/>
    <property type="evidence" value="ECO:0007669"/>
    <property type="project" value="UniProtKB-SubCell"/>
</dbReference>
<accession>A0A543EXI1</accession>
<keyword evidence="9" id="KW-1185">Reference proteome</keyword>
<keyword evidence="4 7" id="KW-1133">Transmembrane helix</keyword>
<evidence type="ECO:0000256" key="7">
    <source>
        <dbReference type="SAM" id="Phobius"/>
    </source>
</evidence>
<feature type="region of interest" description="Disordered" evidence="6">
    <location>
        <begin position="300"/>
        <end position="323"/>
    </location>
</feature>
<dbReference type="RefSeq" id="WP_141812871.1">
    <property type="nucleotide sequence ID" value="NZ_VFPG01000002.1"/>
</dbReference>
<reference evidence="8 9" key="1">
    <citation type="submission" date="2019-06" db="EMBL/GenBank/DDBJ databases">
        <title>Sequencing the genomes of 1000 actinobacteria strains.</title>
        <authorList>
            <person name="Klenk H.-P."/>
        </authorList>
    </citation>
    <scope>NUCLEOTIDE SEQUENCE [LARGE SCALE GENOMIC DNA]</scope>
    <source>
        <strain evidence="8 9">DSM 103495</strain>
    </source>
</reference>
<evidence type="ECO:0000256" key="3">
    <source>
        <dbReference type="ARBA" id="ARBA00022692"/>
    </source>
</evidence>
<dbReference type="Pfam" id="PF03631">
    <property type="entry name" value="Virul_fac_BrkB"/>
    <property type="match status" value="1"/>
</dbReference>
<evidence type="ECO:0000256" key="6">
    <source>
        <dbReference type="SAM" id="MobiDB-lite"/>
    </source>
</evidence>
<sequence>MTEATTARRVPTRAHIGGPLALPWRSWWGVLRRTVAEFRSDNLTDWAAALTYYSVISLFPAVIVLSSLLSLAGPDATRSLIDTIDDIGPGSGNTVVVQAVEELQRSRSLAGPLAIIGVATALWTASGYLGAFVRAANAVYDTEEGRPLWKTLPLRLGLTAVTVLLVALCAIGVLVSGRIADTVGQWLGLGSAGVTVWSIVKWPVLAVLASLVFALLYWAAPNARQLGFRWLTPGSLLAVLLWIAASAGFAFYATNFGSYNKVYGSLAGAIVFLVWLWLSNVAILLGAEFDAELARGRRIEEGQPADSEPILPPRDEPDREDEN</sequence>
<comment type="subcellular location">
    <subcellularLocation>
        <location evidence="1">Cell membrane</location>
        <topology evidence="1">Multi-pass membrane protein</topology>
    </subcellularLocation>
</comment>
<dbReference type="InterPro" id="IPR017039">
    <property type="entry name" value="Virul_fac_BrkB"/>
</dbReference>
<evidence type="ECO:0000256" key="4">
    <source>
        <dbReference type="ARBA" id="ARBA00022989"/>
    </source>
</evidence>
<feature type="transmembrane region" description="Helical" evidence="7">
    <location>
        <begin position="265"/>
        <end position="287"/>
    </location>
</feature>
<organism evidence="8 9">
    <name type="scientific">Nocardia bhagyanarayanae</name>
    <dbReference type="NCBI Taxonomy" id="1215925"/>
    <lineage>
        <taxon>Bacteria</taxon>
        <taxon>Bacillati</taxon>
        <taxon>Actinomycetota</taxon>
        <taxon>Actinomycetes</taxon>
        <taxon>Mycobacteriales</taxon>
        <taxon>Nocardiaceae</taxon>
        <taxon>Nocardia</taxon>
    </lineage>
</organism>
<evidence type="ECO:0000313" key="9">
    <source>
        <dbReference type="Proteomes" id="UP000316331"/>
    </source>
</evidence>
<protein>
    <submittedName>
        <fullName evidence="8">Membrane protein</fullName>
    </submittedName>
</protein>
<dbReference type="PIRSF" id="PIRSF035875">
    <property type="entry name" value="RNase_BN"/>
    <property type="match status" value="1"/>
</dbReference>
<feature type="transmembrane region" description="Helical" evidence="7">
    <location>
        <begin position="50"/>
        <end position="71"/>
    </location>
</feature>